<dbReference type="PANTHER" id="PTHR30251:SF2">
    <property type="entry name" value="FIMBRIAL CHAPERONE YADV-RELATED"/>
    <property type="match status" value="1"/>
</dbReference>
<keyword evidence="5" id="KW-0574">Periplasm</keyword>
<proteinExistence type="inferred from homology"/>
<feature type="region of interest" description="Disordered" evidence="9">
    <location>
        <begin position="254"/>
        <end position="274"/>
    </location>
</feature>
<evidence type="ECO:0000259" key="11">
    <source>
        <dbReference type="Pfam" id="PF00345"/>
    </source>
</evidence>
<dbReference type="PANTHER" id="PTHR30251">
    <property type="entry name" value="PILUS ASSEMBLY CHAPERONE"/>
    <property type="match status" value="1"/>
</dbReference>
<dbReference type="InterPro" id="IPR016147">
    <property type="entry name" value="Pili_assmbl_chaperone_N"/>
</dbReference>
<dbReference type="Gene3D" id="2.60.40.10">
    <property type="entry name" value="Immunoglobulins"/>
    <property type="match status" value="2"/>
</dbReference>
<evidence type="ECO:0000259" key="12">
    <source>
        <dbReference type="Pfam" id="PF02753"/>
    </source>
</evidence>
<evidence type="ECO:0000256" key="2">
    <source>
        <dbReference type="ARBA" id="ARBA00007399"/>
    </source>
</evidence>
<dbReference type="InterPro" id="IPR018046">
    <property type="entry name" value="Pili_assmbl_chaperone_CS"/>
</dbReference>
<accession>A0ABM6F5L0</accession>
<dbReference type="Pfam" id="PF02753">
    <property type="entry name" value="PapD_C"/>
    <property type="match status" value="1"/>
</dbReference>
<dbReference type="InterPro" id="IPR016148">
    <property type="entry name" value="Pili_assmbl_chaperone_C"/>
</dbReference>
<evidence type="ECO:0000256" key="5">
    <source>
        <dbReference type="ARBA" id="ARBA00022764"/>
    </source>
</evidence>
<dbReference type="InterPro" id="IPR013783">
    <property type="entry name" value="Ig-like_fold"/>
</dbReference>
<feature type="compositionally biased region" description="Pro residues" evidence="9">
    <location>
        <begin position="259"/>
        <end position="274"/>
    </location>
</feature>
<protein>
    <recommendedName>
        <fullName evidence="15">Molecular chaperone</fullName>
    </recommendedName>
</protein>
<evidence type="ECO:0000256" key="8">
    <source>
        <dbReference type="RuleBase" id="RU003918"/>
    </source>
</evidence>
<evidence type="ECO:0000256" key="9">
    <source>
        <dbReference type="SAM" id="MobiDB-lite"/>
    </source>
</evidence>
<evidence type="ECO:0000256" key="4">
    <source>
        <dbReference type="ARBA" id="ARBA00022729"/>
    </source>
</evidence>
<dbReference type="PROSITE" id="PS00635">
    <property type="entry name" value="PILI_CHAPERONE"/>
    <property type="match status" value="1"/>
</dbReference>
<dbReference type="InterPro" id="IPR050643">
    <property type="entry name" value="Periplasmic_pilus_chap"/>
</dbReference>
<keyword evidence="3" id="KW-1029">Fimbrium biogenesis</keyword>
<evidence type="ECO:0000256" key="10">
    <source>
        <dbReference type="SAM" id="SignalP"/>
    </source>
</evidence>
<gene>
    <name evidence="13" type="ORF">BKK80_13080</name>
</gene>
<evidence type="ECO:0000256" key="3">
    <source>
        <dbReference type="ARBA" id="ARBA00022558"/>
    </source>
</evidence>
<evidence type="ECO:0008006" key="15">
    <source>
        <dbReference type="Google" id="ProtNLM"/>
    </source>
</evidence>
<evidence type="ECO:0000256" key="6">
    <source>
        <dbReference type="ARBA" id="ARBA00023186"/>
    </source>
</evidence>
<dbReference type="RefSeq" id="WP_071013495.1">
    <property type="nucleotide sequence ID" value="NZ_CP017754.1"/>
</dbReference>
<keyword evidence="4 10" id="KW-0732">Signal</keyword>
<name>A0ABM6F5L0_9BURK</name>
<reference evidence="13 14" key="1">
    <citation type="submission" date="2016-10" db="EMBL/GenBank/DDBJ databases">
        <title>Complete genome sequences of three Cupriavidus strains isolated from various Malaysian environments.</title>
        <authorList>
            <person name="Abdullah A.A.-A."/>
            <person name="Shafie N.A.H."/>
            <person name="Lau N.S."/>
        </authorList>
    </citation>
    <scope>NUCLEOTIDE SEQUENCE [LARGE SCALE GENOMIC DNA]</scope>
    <source>
        <strain evidence="13 14">USMAA1020</strain>
    </source>
</reference>
<dbReference type="Proteomes" id="UP000177515">
    <property type="component" value="Chromosome 1"/>
</dbReference>
<comment type="similarity">
    <text evidence="2 8">Belongs to the periplasmic pilus chaperone family.</text>
</comment>
<dbReference type="InterPro" id="IPR008962">
    <property type="entry name" value="PapD-like_sf"/>
</dbReference>
<keyword evidence="14" id="KW-1185">Reference proteome</keyword>
<evidence type="ECO:0000313" key="14">
    <source>
        <dbReference type="Proteomes" id="UP000177515"/>
    </source>
</evidence>
<feature type="domain" description="Pili assembly chaperone N-terminal" evidence="11">
    <location>
        <begin position="27"/>
        <end position="146"/>
    </location>
</feature>
<dbReference type="InterPro" id="IPR036316">
    <property type="entry name" value="Pili_assmbl_chap_C_dom_sf"/>
</dbReference>
<evidence type="ECO:0000313" key="13">
    <source>
        <dbReference type="EMBL" id="AOZ06639.1"/>
    </source>
</evidence>
<feature type="domain" description="Pili assembly chaperone C-terminal" evidence="12">
    <location>
        <begin position="184"/>
        <end position="247"/>
    </location>
</feature>
<organism evidence="13 14">
    <name type="scientific">Cupriavidus malaysiensis</name>
    <dbReference type="NCBI Taxonomy" id="367825"/>
    <lineage>
        <taxon>Bacteria</taxon>
        <taxon>Pseudomonadati</taxon>
        <taxon>Pseudomonadota</taxon>
        <taxon>Betaproteobacteria</taxon>
        <taxon>Burkholderiales</taxon>
        <taxon>Burkholderiaceae</taxon>
        <taxon>Cupriavidus</taxon>
    </lineage>
</organism>
<dbReference type="SUPFAM" id="SSF49584">
    <property type="entry name" value="Periplasmic chaperone C-domain"/>
    <property type="match status" value="1"/>
</dbReference>
<dbReference type="Pfam" id="PF00345">
    <property type="entry name" value="PapD_N"/>
    <property type="match status" value="1"/>
</dbReference>
<evidence type="ECO:0000256" key="7">
    <source>
        <dbReference type="ARBA" id="ARBA00023319"/>
    </source>
</evidence>
<feature type="chain" id="PRO_5047360792" description="Molecular chaperone" evidence="10">
    <location>
        <begin position="26"/>
        <end position="274"/>
    </location>
</feature>
<comment type="subcellular location">
    <subcellularLocation>
        <location evidence="1 8">Periplasm</location>
    </subcellularLocation>
</comment>
<keyword evidence="6 8" id="KW-0143">Chaperone</keyword>
<sequence length="274" mass="29719">MAPAMRSILFLLAAGAMALAAPVQASLVLQGTRLVFPGNARDVSLQIQNSGNAPALMQTWIDDGRADLPPDRVTTPFMVTPAVSRVEPDSGAVLRISRLRDDLPQDRESVYWINVVDVPPTPKTTQRDFVLLSFRTRIKLFYRPAPLVTREVSVAGDRLTWTLLPAPAHAGQPPSGRAAQQIEVSNPTPYYVSFSAVEAKVGDKVVDAGGGMVAPFSQLRFDLHDNLPRTAERPAVRYHVITDFGGTHTLEKFLDSPPAVTPSPVAPPPMTPSR</sequence>
<keyword evidence="7" id="KW-0393">Immunoglobulin domain</keyword>
<dbReference type="InterPro" id="IPR001829">
    <property type="entry name" value="Pili_assmbl_chaperone_bac"/>
</dbReference>
<feature type="signal peptide" evidence="10">
    <location>
        <begin position="1"/>
        <end position="25"/>
    </location>
</feature>
<dbReference type="SUPFAM" id="SSF49354">
    <property type="entry name" value="PapD-like"/>
    <property type="match status" value="1"/>
</dbReference>
<evidence type="ECO:0000256" key="1">
    <source>
        <dbReference type="ARBA" id="ARBA00004418"/>
    </source>
</evidence>
<dbReference type="PRINTS" id="PR00969">
    <property type="entry name" value="CHAPERONPILI"/>
</dbReference>
<dbReference type="EMBL" id="CP017754">
    <property type="protein sequence ID" value="AOZ06639.1"/>
    <property type="molecule type" value="Genomic_DNA"/>
</dbReference>